<dbReference type="SMART" id="SM00829">
    <property type="entry name" value="PKS_ER"/>
    <property type="match status" value="1"/>
</dbReference>
<dbReference type="SUPFAM" id="SSF51735">
    <property type="entry name" value="NAD(P)-binding Rossmann-fold domains"/>
    <property type="match status" value="1"/>
</dbReference>
<sequence>MRVVTVDGRRALSFDGAVFPVPAGVSDEAAVVLGGPGVTAWHLLRTCAHLEPGESVVVHDAAGPVGALAVQLAVSFGAGRVVATAGTQAQRRAALRLGADVAVSPEPAGLTERLVEHGPVDVVLDARGGEVFERSLAALAPFGRIVCYGEPPAVDPVRLLGGSRAVVGFRLADCADRPGMVARALSELMGLTAAGRLRPCESSR</sequence>
<gene>
    <name evidence="2" type="ORF">GCM10010492_73810</name>
</gene>
<dbReference type="EMBL" id="BAAABU010000032">
    <property type="protein sequence ID" value="GAA0262010.1"/>
    <property type="molecule type" value="Genomic_DNA"/>
</dbReference>
<dbReference type="Gene3D" id="3.40.50.720">
    <property type="entry name" value="NAD(P)-binding Rossmann-like Domain"/>
    <property type="match status" value="1"/>
</dbReference>
<organism evidence="2 3">
    <name type="scientific">Saccharothrix mutabilis subsp. mutabilis</name>
    <dbReference type="NCBI Taxonomy" id="66855"/>
    <lineage>
        <taxon>Bacteria</taxon>
        <taxon>Bacillati</taxon>
        <taxon>Actinomycetota</taxon>
        <taxon>Actinomycetes</taxon>
        <taxon>Pseudonocardiales</taxon>
        <taxon>Pseudonocardiaceae</taxon>
        <taxon>Saccharothrix</taxon>
    </lineage>
</organism>
<dbReference type="Gene3D" id="3.90.180.10">
    <property type="entry name" value="Medium-chain alcohol dehydrogenases, catalytic domain"/>
    <property type="match status" value="1"/>
</dbReference>
<dbReference type="InterPro" id="IPR013149">
    <property type="entry name" value="ADH-like_C"/>
</dbReference>
<dbReference type="PANTHER" id="PTHR43677">
    <property type="entry name" value="SHORT-CHAIN DEHYDROGENASE/REDUCTASE"/>
    <property type="match status" value="1"/>
</dbReference>
<comment type="caution">
    <text evidence="2">The sequence shown here is derived from an EMBL/GenBank/DDBJ whole genome shotgun (WGS) entry which is preliminary data.</text>
</comment>
<evidence type="ECO:0000259" key="1">
    <source>
        <dbReference type="SMART" id="SM00829"/>
    </source>
</evidence>
<dbReference type="RefSeq" id="WP_343939876.1">
    <property type="nucleotide sequence ID" value="NZ_BAAABU010000032.1"/>
</dbReference>
<dbReference type="InterPro" id="IPR051397">
    <property type="entry name" value="Zn-ADH-like_protein"/>
</dbReference>
<evidence type="ECO:0000313" key="3">
    <source>
        <dbReference type="Proteomes" id="UP001500416"/>
    </source>
</evidence>
<dbReference type="PANTHER" id="PTHR43677:SF4">
    <property type="entry name" value="QUINONE OXIDOREDUCTASE-LIKE PROTEIN 2"/>
    <property type="match status" value="1"/>
</dbReference>
<accession>A0ABN0UUL4</accession>
<protein>
    <recommendedName>
        <fullName evidence="1">Enoyl reductase (ER) domain-containing protein</fullName>
    </recommendedName>
</protein>
<dbReference type="InterPro" id="IPR036291">
    <property type="entry name" value="NAD(P)-bd_dom_sf"/>
</dbReference>
<dbReference type="InterPro" id="IPR020843">
    <property type="entry name" value="ER"/>
</dbReference>
<reference evidence="2 3" key="1">
    <citation type="journal article" date="2019" name="Int. J. Syst. Evol. Microbiol.">
        <title>The Global Catalogue of Microorganisms (GCM) 10K type strain sequencing project: providing services to taxonomists for standard genome sequencing and annotation.</title>
        <authorList>
            <consortium name="The Broad Institute Genomics Platform"/>
            <consortium name="The Broad Institute Genome Sequencing Center for Infectious Disease"/>
            <person name="Wu L."/>
            <person name="Ma J."/>
        </authorList>
    </citation>
    <scope>NUCLEOTIDE SEQUENCE [LARGE SCALE GENOMIC DNA]</scope>
    <source>
        <strain evidence="2 3">JCM 3380</strain>
    </source>
</reference>
<proteinExistence type="predicted"/>
<evidence type="ECO:0000313" key="2">
    <source>
        <dbReference type="EMBL" id="GAA0262010.1"/>
    </source>
</evidence>
<name>A0ABN0UUL4_9PSEU</name>
<dbReference type="Proteomes" id="UP001500416">
    <property type="component" value="Unassembled WGS sequence"/>
</dbReference>
<keyword evidence="3" id="KW-1185">Reference proteome</keyword>
<dbReference type="Pfam" id="PF00107">
    <property type="entry name" value="ADH_zinc_N"/>
    <property type="match status" value="1"/>
</dbReference>
<feature type="domain" description="Enoyl reductase (ER)" evidence="1">
    <location>
        <begin position="8"/>
        <end position="204"/>
    </location>
</feature>